<comment type="catalytic activity">
    <reaction evidence="12">
        <text>a (3E)-enoyl-CoA = a 4-saturated (2E)-enoyl-CoA</text>
        <dbReference type="Rhea" id="RHEA:45228"/>
        <dbReference type="ChEBI" id="CHEBI:58521"/>
        <dbReference type="ChEBI" id="CHEBI:85097"/>
        <dbReference type="EC" id="5.3.3.8"/>
    </reaction>
    <physiologicalReaction direction="left-to-right" evidence="12">
        <dbReference type="Rhea" id="RHEA:45229"/>
    </physiologicalReaction>
</comment>
<evidence type="ECO:0000256" key="7">
    <source>
        <dbReference type="ARBA" id="ARBA00022946"/>
    </source>
</evidence>
<keyword evidence="11" id="KW-0413">Isomerase</keyword>
<dbReference type="Pfam" id="PF00378">
    <property type="entry name" value="ECH_1"/>
    <property type="match status" value="1"/>
</dbReference>
<evidence type="ECO:0000256" key="22">
    <source>
        <dbReference type="ARBA" id="ARBA00082088"/>
    </source>
</evidence>
<organism evidence="24 25">
    <name type="scientific">Anas platyrhynchos</name>
    <name type="common">Mallard</name>
    <name type="synonym">Anas boschas</name>
    <dbReference type="NCBI Taxonomy" id="8839"/>
    <lineage>
        <taxon>Eukaryota</taxon>
        <taxon>Metazoa</taxon>
        <taxon>Chordata</taxon>
        <taxon>Craniata</taxon>
        <taxon>Vertebrata</taxon>
        <taxon>Euteleostomi</taxon>
        <taxon>Archelosauria</taxon>
        <taxon>Archosauria</taxon>
        <taxon>Dinosauria</taxon>
        <taxon>Saurischia</taxon>
        <taxon>Theropoda</taxon>
        <taxon>Coelurosauria</taxon>
        <taxon>Aves</taxon>
        <taxon>Neognathae</taxon>
        <taxon>Galloanserae</taxon>
        <taxon>Anseriformes</taxon>
        <taxon>Anatidae</taxon>
        <taxon>Anatinae</taxon>
        <taxon>Anas</taxon>
    </lineage>
</organism>
<name>A0A8B9TVA4_ANAPL</name>
<evidence type="ECO:0000256" key="15">
    <source>
        <dbReference type="ARBA" id="ARBA00051293"/>
    </source>
</evidence>
<evidence type="ECO:0000313" key="24">
    <source>
        <dbReference type="Ensembl" id="ENSAPLP00020026994.1"/>
    </source>
</evidence>
<evidence type="ECO:0000256" key="19">
    <source>
        <dbReference type="ARBA" id="ARBA00068317"/>
    </source>
</evidence>
<evidence type="ECO:0000256" key="8">
    <source>
        <dbReference type="ARBA" id="ARBA00022990"/>
    </source>
</evidence>
<dbReference type="Ensembl" id="ENSAPLT00020029066.1">
    <property type="protein sequence ID" value="ENSAPLP00020026994.1"/>
    <property type="gene ID" value="ENSAPLG00020018332.1"/>
</dbReference>
<dbReference type="Gene3D" id="3.90.226.10">
    <property type="entry name" value="2-enoyl-CoA Hydratase, Chain A, domain 1"/>
    <property type="match status" value="1"/>
</dbReference>
<comment type="catalytic activity">
    <reaction evidence="14">
        <text>(3Z)-decenoyl-CoA = (2E)-decenoyl-CoA</text>
        <dbReference type="Rhea" id="RHEA:77195"/>
        <dbReference type="ChEBI" id="CHEBI:61406"/>
        <dbReference type="ChEBI" id="CHEBI:195601"/>
    </reaction>
    <physiologicalReaction direction="left-to-right" evidence="14">
        <dbReference type="Rhea" id="RHEA:77196"/>
    </physiologicalReaction>
</comment>
<evidence type="ECO:0000256" key="2">
    <source>
        <dbReference type="ARBA" id="ARBA00005005"/>
    </source>
</evidence>
<evidence type="ECO:0000256" key="13">
    <source>
        <dbReference type="ARBA" id="ARBA00036336"/>
    </source>
</evidence>
<comment type="catalytic activity">
    <reaction evidence="16">
        <text>(3Z)-dodecenoyl-CoA = (2E)-dodecenoyl-CoA</text>
        <dbReference type="Rhea" id="RHEA:23716"/>
        <dbReference type="ChEBI" id="CHEBI:57330"/>
        <dbReference type="ChEBI" id="CHEBI:58543"/>
        <dbReference type="EC" id="5.3.3.8"/>
    </reaction>
    <physiologicalReaction direction="left-to-right" evidence="16">
        <dbReference type="Rhea" id="RHEA:23717"/>
    </physiologicalReaction>
</comment>
<dbReference type="Proteomes" id="UP000694400">
    <property type="component" value="Chromosome 15"/>
</dbReference>
<evidence type="ECO:0000256" key="21">
    <source>
        <dbReference type="ARBA" id="ARBA00078358"/>
    </source>
</evidence>
<dbReference type="EC" id="5.3.3.8" evidence="5"/>
<proteinExistence type="inferred from homology"/>
<dbReference type="GO" id="GO:0005759">
    <property type="term" value="C:mitochondrial matrix"/>
    <property type="evidence" value="ECO:0007669"/>
    <property type="project" value="UniProtKB-SubCell"/>
</dbReference>
<evidence type="ECO:0000256" key="23">
    <source>
        <dbReference type="ARBA" id="ARBA00083575"/>
    </source>
</evidence>
<dbReference type="PANTHER" id="PTHR11941:SF45">
    <property type="entry name" value="ENOYL-COA DELTA ISOMERASE 1, MITOCHONDRIAL"/>
    <property type="match status" value="1"/>
</dbReference>
<evidence type="ECO:0000256" key="6">
    <source>
        <dbReference type="ARBA" id="ARBA00022832"/>
    </source>
</evidence>
<comment type="catalytic activity">
    <reaction evidence="17">
        <text>(3Z)-octenoyl-CoA = (2E)-octenoyl-CoA</text>
        <dbReference type="Rhea" id="RHEA:46044"/>
        <dbReference type="ChEBI" id="CHEBI:62242"/>
        <dbReference type="ChEBI" id="CHEBI:85640"/>
    </reaction>
    <physiologicalReaction direction="left-to-right" evidence="17">
        <dbReference type="Rhea" id="RHEA:46045"/>
    </physiologicalReaction>
</comment>
<comment type="pathway">
    <text evidence="2">Lipid metabolism; fatty acid beta-oxidation.</text>
</comment>
<keyword evidence="7" id="KW-0809">Transit peptide</keyword>
<dbReference type="GO" id="GO:0004165">
    <property type="term" value="F:delta(3)-delta(2)-enoyl-CoA isomerase activity"/>
    <property type="evidence" value="ECO:0007669"/>
    <property type="project" value="UniProtKB-EC"/>
</dbReference>
<sequence>MPPRPSCPPISPHTPHIPVPCAPHPPHIPIPHVPHVPIPPHVPPHCHPITTLSVPVPPRAAAPWGVLPLGQAWGRAPRLPPSPLPAQRRAFSNNKILVELDESAGTARGTGFKSPPVNSLSLDFLTEFCISLEKLENDRACRGVILTSAVPKIFSSGLDITEMCGKSTEHYAEFWRAVQEMWLRLYSSNMVTVAAVNAIRPGGCLIALTCDYRIMAENPKFSIGLNEAQLGIVAPFWFKDTFVNVVGHRVAESSLQLGSLHPAPEAHRIGLVDELVPEEKLKDRATAVMQQWLALPDHARQLTKTMMRKAVLDRLVAHREEDVQNFISFISKESIQKSLRMYMEMLKKKKS</sequence>
<dbReference type="SUPFAM" id="SSF52096">
    <property type="entry name" value="ClpP/crotonase"/>
    <property type="match status" value="1"/>
</dbReference>
<dbReference type="FunFam" id="3.90.226.10:FF:000034">
    <property type="entry name" value="Enoyl-CoA delta isomerase 1"/>
    <property type="match status" value="1"/>
</dbReference>
<evidence type="ECO:0000256" key="4">
    <source>
        <dbReference type="ARBA" id="ARBA00011233"/>
    </source>
</evidence>
<evidence type="ECO:0000256" key="1">
    <source>
        <dbReference type="ARBA" id="ARBA00004305"/>
    </source>
</evidence>
<dbReference type="Gene3D" id="6.10.250.170">
    <property type="match status" value="1"/>
</dbReference>
<evidence type="ECO:0000256" key="17">
    <source>
        <dbReference type="ARBA" id="ARBA00052542"/>
    </source>
</evidence>
<dbReference type="GO" id="GO:0006635">
    <property type="term" value="P:fatty acid beta-oxidation"/>
    <property type="evidence" value="ECO:0007669"/>
    <property type="project" value="TreeGrafter"/>
</dbReference>
<comment type="catalytic activity">
    <reaction evidence="13">
        <text>(3Z)-hexenoyl-CoA = (2E)-hexenoyl-CoA</text>
        <dbReference type="Rhea" id="RHEA:45748"/>
        <dbReference type="ChEBI" id="CHEBI:62077"/>
        <dbReference type="ChEBI" id="CHEBI:85415"/>
    </reaction>
    <physiologicalReaction direction="left-to-right" evidence="13">
        <dbReference type="Rhea" id="RHEA:45749"/>
    </physiologicalReaction>
</comment>
<evidence type="ECO:0000256" key="16">
    <source>
        <dbReference type="ARBA" id="ARBA00052376"/>
    </source>
</evidence>
<keyword evidence="10" id="KW-0496">Mitochondrion</keyword>
<evidence type="ECO:0000256" key="5">
    <source>
        <dbReference type="ARBA" id="ARBA00012064"/>
    </source>
</evidence>
<dbReference type="CDD" id="cd06558">
    <property type="entry name" value="crotonase-like"/>
    <property type="match status" value="1"/>
</dbReference>
<evidence type="ECO:0000256" key="3">
    <source>
        <dbReference type="ARBA" id="ARBA00005254"/>
    </source>
</evidence>
<evidence type="ECO:0000313" key="25">
    <source>
        <dbReference type="Proteomes" id="UP000694400"/>
    </source>
</evidence>
<comment type="function">
    <text evidence="18">Key enzyme of fatty acid beta-oxidation. Able to isomerize both 3-cis (3Z) and 3-trans (3E) double bonds into the 2-trans (2E) form in a range of enoyl-CoA species, with a preference for (3Z)-enoyl-CoAs over (3E)-enoyl-CoAs. The catalytic efficiency of this enzyme is not affected by the fatty acyl chain length.</text>
</comment>
<evidence type="ECO:0000256" key="12">
    <source>
        <dbReference type="ARBA" id="ARBA00035949"/>
    </source>
</evidence>
<gene>
    <name evidence="24" type="primary">ECI1</name>
</gene>
<dbReference type="PANTHER" id="PTHR11941">
    <property type="entry name" value="ENOYL-COA HYDRATASE-RELATED"/>
    <property type="match status" value="1"/>
</dbReference>
<keyword evidence="6" id="KW-0276">Fatty acid metabolism</keyword>
<dbReference type="InterPro" id="IPR001753">
    <property type="entry name" value="Enoyl-CoA_hydra/iso"/>
</dbReference>
<comment type="subcellular location">
    <subcellularLocation>
        <location evidence="1">Mitochondrion matrix</location>
    </subcellularLocation>
</comment>
<reference evidence="24" key="2">
    <citation type="submission" date="2025-08" db="UniProtKB">
        <authorList>
            <consortium name="Ensembl"/>
        </authorList>
    </citation>
    <scope>IDENTIFICATION</scope>
</reference>
<protein>
    <recommendedName>
        <fullName evidence="19">Enoyl-CoA delta isomerase 1, mitochondrial</fullName>
        <ecNumber evidence="5">5.3.3.8</ecNumber>
    </recommendedName>
    <alternativeName>
        <fullName evidence="23">3,2-trans-enoyl-CoA isomerase</fullName>
    </alternativeName>
    <alternativeName>
        <fullName evidence="20 21">Delta(3),Delta(2)-enoyl-CoA isomerase</fullName>
    </alternativeName>
    <alternativeName>
        <fullName evidence="22">Dodecenoyl-CoA isomerase</fullName>
    </alternativeName>
</protein>
<evidence type="ECO:0000256" key="20">
    <source>
        <dbReference type="ARBA" id="ARBA00076241"/>
    </source>
</evidence>
<keyword evidence="8" id="KW-0007">Acetylation</keyword>
<accession>A0A8B9TVA4</accession>
<comment type="catalytic activity">
    <reaction evidence="15">
        <text>(2E)-tetradecenoyl-CoA = (3Z)-tetradecenoyl-CoA</text>
        <dbReference type="Rhea" id="RHEA:29847"/>
        <dbReference type="ChEBI" id="CHEBI:61405"/>
        <dbReference type="ChEBI" id="CHEBI:61968"/>
    </reaction>
    <physiologicalReaction direction="right-to-left" evidence="15">
        <dbReference type="Rhea" id="RHEA:29849"/>
    </physiologicalReaction>
</comment>
<reference evidence="24" key="3">
    <citation type="submission" date="2025-09" db="UniProtKB">
        <authorList>
            <consortium name="Ensembl"/>
        </authorList>
    </citation>
    <scope>IDENTIFICATION</scope>
</reference>
<evidence type="ECO:0000256" key="14">
    <source>
        <dbReference type="ARBA" id="ARBA00050938"/>
    </source>
</evidence>
<evidence type="ECO:0000256" key="10">
    <source>
        <dbReference type="ARBA" id="ARBA00023128"/>
    </source>
</evidence>
<evidence type="ECO:0000256" key="11">
    <source>
        <dbReference type="ARBA" id="ARBA00023235"/>
    </source>
</evidence>
<evidence type="ECO:0000256" key="18">
    <source>
        <dbReference type="ARBA" id="ARBA00056147"/>
    </source>
</evidence>
<evidence type="ECO:0000256" key="9">
    <source>
        <dbReference type="ARBA" id="ARBA00023098"/>
    </source>
</evidence>
<comment type="subunit">
    <text evidence="4">Homotrimer.</text>
</comment>
<comment type="similarity">
    <text evidence="3">Belongs to the enoyl-CoA hydratase/isomerase family.</text>
</comment>
<reference evidence="24" key="1">
    <citation type="submission" date="2019-08" db="EMBL/GenBank/DDBJ databases">
        <title>Three high-quality genomes provides insights into domestication of ducks.</title>
        <authorList>
            <person name="Hou Z.C."/>
            <person name="Zhu F."/>
            <person name="Yin Z.T."/>
            <person name="Zhang F."/>
        </authorList>
    </citation>
    <scope>NUCLEOTIDE SEQUENCE [LARGE SCALE GENOMIC DNA]</scope>
</reference>
<dbReference type="InterPro" id="IPR029045">
    <property type="entry name" value="ClpP/crotonase-like_dom_sf"/>
</dbReference>
<dbReference type="AlphaFoldDB" id="A0A8B9TVA4"/>
<keyword evidence="9" id="KW-0443">Lipid metabolism</keyword>